<name>A0A1H4F281_9BACT</name>
<proteinExistence type="predicted"/>
<dbReference type="Proteomes" id="UP000183253">
    <property type="component" value="Unassembled WGS sequence"/>
</dbReference>
<dbReference type="SUPFAM" id="SSF47819">
    <property type="entry name" value="HRDC-like"/>
    <property type="match status" value="1"/>
</dbReference>
<keyword evidence="3" id="KW-1185">Reference proteome</keyword>
<dbReference type="AlphaFoldDB" id="A0A1H4F281"/>
<accession>A0A1H4F281</accession>
<reference evidence="2 3" key="1">
    <citation type="submission" date="2016-10" db="EMBL/GenBank/DDBJ databases">
        <authorList>
            <person name="de Groot N.N."/>
        </authorList>
    </citation>
    <scope>NUCLEOTIDE SEQUENCE [LARGE SCALE GENOMIC DNA]</scope>
    <source>
        <strain evidence="2 3">DSM 25383</strain>
    </source>
</reference>
<gene>
    <name evidence="2" type="ORF">SAMN05444145_10924</name>
</gene>
<dbReference type="Gene3D" id="1.10.150.80">
    <property type="entry name" value="HRDC domain"/>
    <property type="match status" value="1"/>
</dbReference>
<dbReference type="Pfam" id="PF00570">
    <property type="entry name" value="HRDC"/>
    <property type="match status" value="1"/>
</dbReference>
<dbReference type="InterPro" id="IPR044876">
    <property type="entry name" value="HRDC_dom_sf"/>
</dbReference>
<dbReference type="InterPro" id="IPR002121">
    <property type="entry name" value="HRDC_dom"/>
</dbReference>
<dbReference type="EMBL" id="FNRI01000009">
    <property type="protein sequence ID" value="SEA91475.1"/>
    <property type="molecule type" value="Genomic_DNA"/>
</dbReference>
<dbReference type="SMART" id="SM00341">
    <property type="entry name" value="HRDC"/>
    <property type="match status" value="1"/>
</dbReference>
<sequence length="155" mass="17424">MKIKTFEIRVDPAVRERDERIVNEFLAAVRVSRLHCGCLRGRSSWTVIVIFHDPTDEEIAAAPALVGDFLPPATDLTGQECERYEALCLWRDRRAEAMGRKPFVIASNRDLLNIARNDVATPEDLLEIRGFGPRRAERYGAEIVAVLDSLEDACG</sequence>
<dbReference type="GO" id="GO:0003676">
    <property type="term" value="F:nucleic acid binding"/>
    <property type="evidence" value="ECO:0007669"/>
    <property type="project" value="InterPro"/>
</dbReference>
<organism evidence="2 3">
    <name type="scientific">Alistipes timonensis JC136</name>
    <dbReference type="NCBI Taxonomy" id="1033731"/>
    <lineage>
        <taxon>Bacteria</taxon>
        <taxon>Pseudomonadati</taxon>
        <taxon>Bacteroidota</taxon>
        <taxon>Bacteroidia</taxon>
        <taxon>Bacteroidales</taxon>
        <taxon>Rikenellaceae</taxon>
        <taxon>Alistipes</taxon>
    </lineage>
</organism>
<evidence type="ECO:0000259" key="1">
    <source>
        <dbReference type="PROSITE" id="PS50967"/>
    </source>
</evidence>
<dbReference type="GO" id="GO:0000166">
    <property type="term" value="F:nucleotide binding"/>
    <property type="evidence" value="ECO:0007669"/>
    <property type="project" value="InterPro"/>
</dbReference>
<dbReference type="STRING" id="1033731.SAMN05444145_10924"/>
<feature type="domain" description="HRDC" evidence="1">
    <location>
        <begin position="77"/>
        <end position="155"/>
    </location>
</feature>
<evidence type="ECO:0000313" key="2">
    <source>
        <dbReference type="EMBL" id="SEA91475.1"/>
    </source>
</evidence>
<dbReference type="PROSITE" id="PS50967">
    <property type="entry name" value="HRDC"/>
    <property type="match status" value="1"/>
</dbReference>
<dbReference type="RefSeq" id="WP_010265910.1">
    <property type="nucleotide sequence ID" value="NZ_CAEG01000017.1"/>
</dbReference>
<protein>
    <submittedName>
        <fullName evidence="2">HRDC domain-containing protein</fullName>
    </submittedName>
</protein>
<dbReference type="InterPro" id="IPR010997">
    <property type="entry name" value="HRDC-like_sf"/>
</dbReference>
<dbReference type="OrthoDB" id="9763659at2"/>
<evidence type="ECO:0000313" key="3">
    <source>
        <dbReference type="Proteomes" id="UP000183253"/>
    </source>
</evidence>